<organism evidence="2 3">
    <name type="scientific">Kribbella solani</name>
    <dbReference type="NCBI Taxonomy" id="236067"/>
    <lineage>
        <taxon>Bacteria</taxon>
        <taxon>Bacillati</taxon>
        <taxon>Actinomycetota</taxon>
        <taxon>Actinomycetes</taxon>
        <taxon>Propionibacteriales</taxon>
        <taxon>Kribbellaceae</taxon>
        <taxon>Kribbella</taxon>
    </lineage>
</organism>
<dbReference type="Gene3D" id="3.40.50.1820">
    <property type="entry name" value="alpha/beta hydrolase"/>
    <property type="match status" value="1"/>
</dbReference>
<accession>A0A841DVE9</accession>
<reference evidence="2 3" key="1">
    <citation type="submission" date="2020-08" db="EMBL/GenBank/DDBJ databases">
        <title>Sequencing the genomes of 1000 actinobacteria strains.</title>
        <authorList>
            <person name="Klenk H.-P."/>
        </authorList>
    </citation>
    <scope>NUCLEOTIDE SEQUENCE [LARGE SCALE GENOMIC DNA]</scope>
    <source>
        <strain evidence="2 3">DSM 17294</strain>
    </source>
</reference>
<proteinExistence type="predicted"/>
<evidence type="ECO:0000313" key="2">
    <source>
        <dbReference type="EMBL" id="MBB5980720.1"/>
    </source>
</evidence>
<gene>
    <name evidence="2" type="ORF">HDA44_004061</name>
</gene>
<name>A0A841DVE9_9ACTN</name>
<keyword evidence="3" id="KW-1185">Reference proteome</keyword>
<dbReference type="AlphaFoldDB" id="A0A841DVE9"/>
<dbReference type="InterPro" id="IPR000073">
    <property type="entry name" value="AB_hydrolase_1"/>
</dbReference>
<feature type="domain" description="AB hydrolase-1" evidence="1">
    <location>
        <begin position="28"/>
        <end position="267"/>
    </location>
</feature>
<evidence type="ECO:0000313" key="3">
    <source>
        <dbReference type="Proteomes" id="UP000558997"/>
    </source>
</evidence>
<protein>
    <submittedName>
        <fullName evidence="2">Pimeloyl-ACP methyl ester carboxylesterase</fullName>
    </submittedName>
</protein>
<dbReference type="SUPFAM" id="SSF53474">
    <property type="entry name" value="alpha/beta-Hydrolases"/>
    <property type="match status" value="1"/>
</dbReference>
<dbReference type="GO" id="GO:0003824">
    <property type="term" value="F:catalytic activity"/>
    <property type="evidence" value="ECO:0007669"/>
    <property type="project" value="UniProtKB-ARBA"/>
</dbReference>
<dbReference type="InterPro" id="IPR050471">
    <property type="entry name" value="AB_hydrolase"/>
</dbReference>
<sequence>MDEIDFRLADGRILHGYDSAPGDDSRLVVVWHHGTPNLGTPPAPLADASEQLEIRWIGFDRPGYGGSTSAPGRTIASTAADLTTVLDTLGIATCALMGYSGGGSFALGAAAVLGPRVTAVATLAAVAPYDVPGLDWYAGMIPSGVASLEAAVAGRDEKLRYETSGVEYDPEFTESDVAMFGGPWGWLGSVAGEPAMPNGPDGLVDDDCDYVLPWGCDPATITAPVHLIHGTADRIIPSTHSEWLAANLPNATLDLHPGLSHVSILTHATPALTWLRQAVPKNR</sequence>
<dbReference type="RefSeq" id="WP_184836673.1">
    <property type="nucleotide sequence ID" value="NZ_BAAAVN010000003.1"/>
</dbReference>
<dbReference type="PRINTS" id="PR00111">
    <property type="entry name" value="ABHYDROLASE"/>
</dbReference>
<dbReference type="Proteomes" id="UP000558997">
    <property type="component" value="Unassembled WGS sequence"/>
</dbReference>
<dbReference type="InterPro" id="IPR029058">
    <property type="entry name" value="AB_hydrolase_fold"/>
</dbReference>
<dbReference type="PANTHER" id="PTHR43433:SF5">
    <property type="entry name" value="AB HYDROLASE-1 DOMAIN-CONTAINING PROTEIN"/>
    <property type="match status" value="1"/>
</dbReference>
<evidence type="ECO:0000259" key="1">
    <source>
        <dbReference type="Pfam" id="PF00561"/>
    </source>
</evidence>
<dbReference type="Pfam" id="PF00561">
    <property type="entry name" value="Abhydrolase_1"/>
    <property type="match status" value="1"/>
</dbReference>
<comment type="caution">
    <text evidence="2">The sequence shown here is derived from an EMBL/GenBank/DDBJ whole genome shotgun (WGS) entry which is preliminary data.</text>
</comment>
<dbReference type="EMBL" id="JACHNF010000001">
    <property type="protein sequence ID" value="MBB5980720.1"/>
    <property type="molecule type" value="Genomic_DNA"/>
</dbReference>
<dbReference type="PANTHER" id="PTHR43433">
    <property type="entry name" value="HYDROLASE, ALPHA/BETA FOLD FAMILY PROTEIN"/>
    <property type="match status" value="1"/>
</dbReference>